<dbReference type="Proteomes" id="UP000032221">
    <property type="component" value="Unassembled WGS sequence"/>
</dbReference>
<gene>
    <name evidence="1" type="ORF">TL10_06365</name>
</gene>
<accession>A0A0D1J8F4</accession>
<protein>
    <submittedName>
        <fullName evidence="1">Uncharacterized protein</fullName>
    </submittedName>
</protein>
<dbReference type="EMBL" id="JXST01000006">
    <property type="protein sequence ID" value="KIU17878.1"/>
    <property type="molecule type" value="Genomic_DNA"/>
</dbReference>
<dbReference type="AlphaFoldDB" id="A0A0D1J8F4"/>
<keyword evidence="2" id="KW-1185">Reference proteome</keyword>
<name>A0A0D1J8F4_9MYCO</name>
<sequence>MIVVHQLEEVDREILQPLGWTDGVRWLKRRIAAGQIPGKRLSRNVFVMTDKHIEEWLEGDAAPVAEPVSEPVAAPAAGEPVTFLHGLSARSARRLKSPVTA</sequence>
<proteinExistence type="predicted"/>
<comment type="caution">
    <text evidence="1">The sequence shown here is derived from an EMBL/GenBank/DDBJ whole genome shotgun (WGS) entry which is preliminary data.</text>
</comment>
<organism evidence="1 2">
    <name type="scientific">Mycolicibacterium llatzerense</name>
    <dbReference type="NCBI Taxonomy" id="280871"/>
    <lineage>
        <taxon>Bacteria</taxon>
        <taxon>Bacillati</taxon>
        <taxon>Actinomycetota</taxon>
        <taxon>Actinomycetes</taxon>
        <taxon>Mycobacteriales</taxon>
        <taxon>Mycobacteriaceae</taxon>
        <taxon>Mycolicibacterium</taxon>
    </lineage>
</organism>
<evidence type="ECO:0000313" key="2">
    <source>
        <dbReference type="Proteomes" id="UP000032221"/>
    </source>
</evidence>
<evidence type="ECO:0000313" key="1">
    <source>
        <dbReference type="EMBL" id="KIU17878.1"/>
    </source>
</evidence>
<dbReference type="STRING" id="280871.TL10_06365"/>
<reference evidence="1 2" key="1">
    <citation type="submission" date="2015-01" db="EMBL/GenBank/DDBJ databases">
        <title>Genome sequence of Mycobacterium llatzerense and Mycobacterium immunogenum recovered from brain abscess.</title>
        <authorList>
            <person name="Greninger A.L."/>
            <person name="Langelier C."/>
            <person name="Cunningham G."/>
            <person name="Chiu C.Y."/>
            <person name="Miller S."/>
        </authorList>
    </citation>
    <scope>NUCLEOTIDE SEQUENCE [LARGE SCALE GENOMIC DNA]</scope>
    <source>
        <strain evidence="1 2">CLUC14</strain>
    </source>
</reference>
<dbReference type="PATRIC" id="fig|280871.6.peg.1308"/>